<sequence length="213" mass="22318">MEASPPGTSLSPLWDGAQTLSEDSGVDVSEAGGLRQDPVRPPSGPRQASVRPPSGPRQASVRPPSGPRQASVRTPSGLRQASVRPPSGPRQASVRPPSGPRQASVRPPSGPRQVRSSRGAALLFQGPASRAALPSAALVRVVKNGANTRQPLPRIVSIQKGGCAQNCNQLKVGQVILEVNGVSLRGREHQEVIAEAFNTKEEDRLLVVERGGL</sequence>
<dbReference type="EMBL" id="SRLO01024921">
    <property type="protein sequence ID" value="TNN21970.1"/>
    <property type="molecule type" value="Genomic_DNA"/>
</dbReference>
<protein>
    <submittedName>
        <fullName evidence="6">Whirlin</fullName>
    </submittedName>
</protein>
<dbReference type="Proteomes" id="UP000314294">
    <property type="component" value="Unassembled WGS sequence"/>
</dbReference>
<evidence type="ECO:0000259" key="5">
    <source>
        <dbReference type="PROSITE" id="PS50106"/>
    </source>
</evidence>
<organism evidence="6 7">
    <name type="scientific">Liparis tanakae</name>
    <name type="common">Tanaka's snailfish</name>
    <dbReference type="NCBI Taxonomy" id="230148"/>
    <lineage>
        <taxon>Eukaryota</taxon>
        <taxon>Metazoa</taxon>
        <taxon>Chordata</taxon>
        <taxon>Craniata</taxon>
        <taxon>Vertebrata</taxon>
        <taxon>Euteleostomi</taxon>
        <taxon>Actinopterygii</taxon>
        <taxon>Neopterygii</taxon>
        <taxon>Teleostei</taxon>
        <taxon>Neoteleostei</taxon>
        <taxon>Acanthomorphata</taxon>
        <taxon>Eupercaria</taxon>
        <taxon>Perciformes</taxon>
        <taxon>Cottioidei</taxon>
        <taxon>Cottales</taxon>
        <taxon>Liparidae</taxon>
        <taxon>Liparis</taxon>
    </lineage>
</organism>
<keyword evidence="2" id="KW-0677">Repeat</keyword>
<comment type="subcellular location">
    <subcellularLocation>
        <location evidence="1">Cell projection</location>
    </subcellularLocation>
</comment>
<dbReference type="GO" id="GO:0005929">
    <property type="term" value="C:cilium"/>
    <property type="evidence" value="ECO:0007669"/>
    <property type="project" value="TreeGrafter"/>
</dbReference>
<dbReference type="GO" id="GO:0005886">
    <property type="term" value="C:plasma membrane"/>
    <property type="evidence" value="ECO:0007669"/>
    <property type="project" value="TreeGrafter"/>
</dbReference>
<dbReference type="SMART" id="SM00228">
    <property type="entry name" value="PDZ"/>
    <property type="match status" value="1"/>
</dbReference>
<name>A0A4Z2E0E3_9TELE</name>
<dbReference type="AlphaFoldDB" id="A0A4Z2E0E3"/>
<dbReference type="GO" id="GO:0002142">
    <property type="term" value="C:stereocilia ankle link complex"/>
    <property type="evidence" value="ECO:0007669"/>
    <property type="project" value="TreeGrafter"/>
</dbReference>
<dbReference type="InterPro" id="IPR051844">
    <property type="entry name" value="USH2_Complex_Protein"/>
</dbReference>
<dbReference type="OrthoDB" id="10029564at2759"/>
<dbReference type="InterPro" id="IPR001478">
    <property type="entry name" value="PDZ"/>
</dbReference>
<dbReference type="SUPFAM" id="SSF50156">
    <property type="entry name" value="PDZ domain-like"/>
    <property type="match status" value="1"/>
</dbReference>
<dbReference type="InterPro" id="IPR036034">
    <property type="entry name" value="PDZ_sf"/>
</dbReference>
<dbReference type="PROSITE" id="PS50106">
    <property type="entry name" value="PDZ"/>
    <property type="match status" value="1"/>
</dbReference>
<keyword evidence="3" id="KW-0966">Cell projection</keyword>
<evidence type="ECO:0000313" key="7">
    <source>
        <dbReference type="Proteomes" id="UP000314294"/>
    </source>
</evidence>
<evidence type="ECO:0000256" key="4">
    <source>
        <dbReference type="SAM" id="MobiDB-lite"/>
    </source>
</evidence>
<feature type="compositionally biased region" description="Polar residues" evidence="4">
    <location>
        <begin position="1"/>
        <end position="11"/>
    </location>
</feature>
<gene>
    <name evidence="6" type="primary">Dfnb31_3</name>
    <name evidence="6" type="ORF">EYF80_067918</name>
</gene>
<dbReference type="GO" id="GO:0032426">
    <property type="term" value="C:stereocilium tip"/>
    <property type="evidence" value="ECO:0007669"/>
    <property type="project" value="TreeGrafter"/>
</dbReference>
<reference evidence="6 7" key="1">
    <citation type="submission" date="2019-03" db="EMBL/GenBank/DDBJ databases">
        <title>First draft genome of Liparis tanakae, snailfish: a comprehensive survey of snailfish specific genes.</title>
        <authorList>
            <person name="Kim W."/>
            <person name="Song I."/>
            <person name="Jeong J.-H."/>
            <person name="Kim D."/>
            <person name="Kim S."/>
            <person name="Ryu S."/>
            <person name="Song J.Y."/>
            <person name="Lee S.K."/>
        </authorList>
    </citation>
    <scope>NUCLEOTIDE SEQUENCE [LARGE SCALE GENOMIC DNA]</scope>
    <source>
        <tissue evidence="6">Muscle</tissue>
    </source>
</reference>
<accession>A0A4Z2E0E3</accession>
<evidence type="ECO:0000256" key="2">
    <source>
        <dbReference type="ARBA" id="ARBA00022737"/>
    </source>
</evidence>
<dbReference type="PANTHER" id="PTHR23116:SF37">
    <property type="entry name" value="WHIRLIN"/>
    <property type="match status" value="1"/>
</dbReference>
<feature type="domain" description="PDZ" evidence="5">
    <location>
        <begin position="155"/>
        <end position="211"/>
    </location>
</feature>
<keyword evidence="7" id="KW-1185">Reference proteome</keyword>
<evidence type="ECO:0000313" key="6">
    <source>
        <dbReference type="EMBL" id="TNN21970.1"/>
    </source>
</evidence>
<dbReference type="PANTHER" id="PTHR23116">
    <property type="entry name" value="PDZ DOMAIN CONTAINING WHIRLIN AND HARMONIN-RELATED"/>
    <property type="match status" value="1"/>
</dbReference>
<proteinExistence type="predicted"/>
<evidence type="ECO:0000256" key="1">
    <source>
        <dbReference type="ARBA" id="ARBA00004316"/>
    </source>
</evidence>
<dbReference type="Gene3D" id="2.30.42.10">
    <property type="match status" value="1"/>
</dbReference>
<feature type="region of interest" description="Disordered" evidence="4">
    <location>
        <begin position="1"/>
        <end position="117"/>
    </location>
</feature>
<comment type="caution">
    <text evidence="6">The sequence shown here is derived from an EMBL/GenBank/DDBJ whole genome shotgun (WGS) entry which is preliminary data.</text>
</comment>
<evidence type="ECO:0000256" key="3">
    <source>
        <dbReference type="ARBA" id="ARBA00023273"/>
    </source>
</evidence>
<dbReference type="Pfam" id="PF00595">
    <property type="entry name" value="PDZ"/>
    <property type="match status" value="1"/>
</dbReference>